<evidence type="ECO:0000313" key="1">
    <source>
        <dbReference type="EMBL" id="MBK1826274.1"/>
    </source>
</evidence>
<comment type="caution">
    <text evidence="1">The sequence shown here is derived from an EMBL/GenBank/DDBJ whole genome shotgun (WGS) entry which is preliminary data.</text>
</comment>
<gene>
    <name evidence="1" type="ORF">JIN81_04535</name>
</gene>
<dbReference type="AlphaFoldDB" id="A0A934R6P2"/>
<dbReference type="RefSeq" id="WP_234044492.1">
    <property type="nucleotide sequence ID" value="NZ_JAENII010000003.1"/>
</dbReference>
<name>A0A934R6P2_9BACT</name>
<protein>
    <submittedName>
        <fullName evidence="1">Uncharacterized protein</fullName>
    </submittedName>
</protein>
<dbReference type="EMBL" id="JAENII010000003">
    <property type="protein sequence ID" value="MBK1826274.1"/>
    <property type="molecule type" value="Genomic_DNA"/>
</dbReference>
<organism evidence="1 2">
    <name type="scientific">Haloferula rosea</name>
    <dbReference type="NCBI Taxonomy" id="490093"/>
    <lineage>
        <taxon>Bacteria</taxon>
        <taxon>Pseudomonadati</taxon>
        <taxon>Verrucomicrobiota</taxon>
        <taxon>Verrucomicrobiia</taxon>
        <taxon>Verrucomicrobiales</taxon>
        <taxon>Verrucomicrobiaceae</taxon>
        <taxon>Haloferula</taxon>
    </lineage>
</organism>
<dbReference type="Proteomes" id="UP000658278">
    <property type="component" value="Unassembled WGS sequence"/>
</dbReference>
<keyword evidence="2" id="KW-1185">Reference proteome</keyword>
<accession>A0A934R6P2</accession>
<evidence type="ECO:0000313" key="2">
    <source>
        <dbReference type="Proteomes" id="UP000658278"/>
    </source>
</evidence>
<proteinExistence type="predicted"/>
<reference evidence="1" key="1">
    <citation type="submission" date="2021-01" db="EMBL/GenBank/DDBJ databases">
        <title>Modified the classification status of verrucomicrobia.</title>
        <authorList>
            <person name="Feng X."/>
        </authorList>
    </citation>
    <scope>NUCLEOTIDE SEQUENCE</scope>
    <source>
        <strain evidence="1">KCTC 22201</strain>
    </source>
</reference>
<sequence length="78" mass="8833">MAACTTKDKIWNASDLEVWVKDQAVAQGYREESIQLEEWYRDEDGQLVWHGEGVEASSGKKSPFSIRVDKVWTPSGSD</sequence>